<dbReference type="Proteomes" id="UP000492821">
    <property type="component" value="Unassembled WGS sequence"/>
</dbReference>
<evidence type="ECO:0000256" key="1">
    <source>
        <dbReference type="SAM" id="MobiDB-lite"/>
    </source>
</evidence>
<feature type="chain" id="PRO_5028889471" evidence="2">
    <location>
        <begin position="19"/>
        <end position="154"/>
    </location>
</feature>
<feature type="signal peptide" evidence="2">
    <location>
        <begin position="1"/>
        <end position="18"/>
    </location>
</feature>
<organism evidence="3 4">
    <name type="scientific">Panagrellus redivivus</name>
    <name type="common">Microworm</name>
    <dbReference type="NCBI Taxonomy" id="6233"/>
    <lineage>
        <taxon>Eukaryota</taxon>
        <taxon>Metazoa</taxon>
        <taxon>Ecdysozoa</taxon>
        <taxon>Nematoda</taxon>
        <taxon>Chromadorea</taxon>
        <taxon>Rhabditida</taxon>
        <taxon>Tylenchina</taxon>
        <taxon>Panagrolaimomorpha</taxon>
        <taxon>Panagrolaimoidea</taxon>
        <taxon>Panagrolaimidae</taxon>
        <taxon>Panagrellus</taxon>
    </lineage>
</organism>
<reference evidence="3" key="1">
    <citation type="journal article" date="2013" name="Genetics">
        <title>The draft genome and transcriptome of Panagrellus redivivus are shaped by the harsh demands of a free-living lifestyle.</title>
        <authorList>
            <person name="Srinivasan J."/>
            <person name="Dillman A.R."/>
            <person name="Macchietto M.G."/>
            <person name="Heikkinen L."/>
            <person name="Lakso M."/>
            <person name="Fracchia K.M."/>
            <person name="Antoshechkin I."/>
            <person name="Mortazavi A."/>
            <person name="Wong G."/>
            <person name="Sternberg P.W."/>
        </authorList>
    </citation>
    <scope>NUCLEOTIDE SEQUENCE [LARGE SCALE GENOMIC DNA]</scope>
    <source>
        <strain evidence="3">MT8872</strain>
    </source>
</reference>
<evidence type="ECO:0000313" key="4">
    <source>
        <dbReference type="WBParaSite" id="Pan_g1566.t1"/>
    </source>
</evidence>
<dbReference type="WBParaSite" id="Pan_g1566.t1">
    <property type="protein sequence ID" value="Pan_g1566.t1"/>
    <property type="gene ID" value="Pan_g1566"/>
</dbReference>
<name>A0A7E4V2H9_PANRE</name>
<proteinExistence type="predicted"/>
<dbReference type="AlphaFoldDB" id="A0A7E4V2H9"/>
<feature type="region of interest" description="Disordered" evidence="1">
    <location>
        <begin position="108"/>
        <end position="154"/>
    </location>
</feature>
<evidence type="ECO:0000256" key="2">
    <source>
        <dbReference type="SAM" id="SignalP"/>
    </source>
</evidence>
<protein>
    <submittedName>
        <fullName evidence="4">CRF domain-containing protein</fullName>
    </submittedName>
</protein>
<sequence length="154" mass="16461">MTSLRLIVAFCLVVGIVAPPPAGGAGGAAGGNGELFESKSIQFDLPINSLIYTVDAEKLGIFLQSELASYIAQKAAQSNRRMIREAVRNGENPPRAKRYLIESTLSLTPVDNTSGEPIDAPVVPRLPRSEEEEAPVAQPAITPPSAPEDKKRIR</sequence>
<keyword evidence="2" id="KW-0732">Signal</keyword>
<keyword evidence="3" id="KW-1185">Reference proteome</keyword>
<evidence type="ECO:0000313" key="3">
    <source>
        <dbReference type="Proteomes" id="UP000492821"/>
    </source>
</evidence>
<reference evidence="4" key="2">
    <citation type="submission" date="2020-10" db="UniProtKB">
        <authorList>
            <consortium name="WormBaseParasite"/>
        </authorList>
    </citation>
    <scope>IDENTIFICATION</scope>
</reference>
<accession>A0A7E4V2H9</accession>